<evidence type="ECO:0000313" key="2">
    <source>
        <dbReference type="EMBL" id="MES1920788.1"/>
    </source>
</evidence>
<organism evidence="2 3">
    <name type="scientific">Bonamia ostreae</name>
    <dbReference type="NCBI Taxonomy" id="126728"/>
    <lineage>
        <taxon>Eukaryota</taxon>
        <taxon>Sar</taxon>
        <taxon>Rhizaria</taxon>
        <taxon>Endomyxa</taxon>
        <taxon>Ascetosporea</taxon>
        <taxon>Haplosporida</taxon>
        <taxon>Bonamia</taxon>
    </lineage>
</organism>
<dbReference type="Proteomes" id="UP001439008">
    <property type="component" value="Unassembled WGS sequence"/>
</dbReference>
<feature type="region of interest" description="Disordered" evidence="1">
    <location>
        <begin position="20"/>
        <end position="139"/>
    </location>
</feature>
<dbReference type="EMBL" id="JBDODL010000864">
    <property type="protein sequence ID" value="MES1920788.1"/>
    <property type="molecule type" value="Genomic_DNA"/>
</dbReference>
<evidence type="ECO:0000256" key="1">
    <source>
        <dbReference type="SAM" id="MobiDB-lite"/>
    </source>
</evidence>
<evidence type="ECO:0000313" key="3">
    <source>
        <dbReference type="Proteomes" id="UP001439008"/>
    </source>
</evidence>
<gene>
    <name evidence="2" type="ORF">MHBO_002424</name>
</gene>
<sequence>MDEDQLSDSSENFAPLVNSRINNIPIDSPLASISTSPENDFEDNDIEKNNIEDNDIENNGIENNEQTLSQETDSVNDEYRHYDDIEWEERDVTQFCPSFRQMNPNSSSDDDKSNNSEDDDNSYNNSEDDHGSDDSYSGMDILDHEDIEEKKEKEERAKEPDFVLSLHEYKPMKEVVEEYEAEQRRKRFSRKKRHAKTESVTILNLIRRAQQHARKSRKWRELGSCCTIRDTRKVGWSRFGTTLRLHSI</sequence>
<proteinExistence type="predicted"/>
<name>A0ABV2AM89_9EUKA</name>
<reference evidence="2 3" key="1">
    <citation type="journal article" date="2024" name="BMC Biol.">
        <title>Comparative genomics of Ascetosporea gives new insight into the evolutionary basis for animal parasitism in Rhizaria.</title>
        <authorList>
            <person name="Hiltunen Thoren M."/>
            <person name="Onut-Brannstrom I."/>
            <person name="Alfjorden A."/>
            <person name="Peckova H."/>
            <person name="Swords F."/>
            <person name="Hooper C."/>
            <person name="Holzer A.S."/>
            <person name="Bass D."/>
            <person name="Burki F."/>
        </authorList>
    </citation>
    <scope>NUCLEOTIDE SEQUENCE [LARGE SCALE GENOMIC DNA]</scope>
    <source>
        <strain evidence="2">20-A016</strain>
    </source>
</reference>
<accession>A0ABV2AM89</accession>
<protein>
    <submittedName>
        <fullName evidence="2">Uncharacterized protein</fullName>
    </submittedName>
</protein>
<keyword evidence="3" id="KW-1185">Reference proteome</keyword>
<comment type="caution">
    <text evidence="2">The sequence shown here is derived from an EMBL/GenBank/DDBJ whole genome shotgun (WGS) entry which is preliminary data.</text>
</comment>